<feature type="signal peptide" evidence="1">
    <location>
        <begin position="1"/>
        <end position="24"/>
    </location>
</feature>
<dbReference type="EMBL" id="SAUZ01000001">
    <property type="protein sequence ID" value="RWR24587.1"/>
    <property type="molecule type" value="Genomic_DNA"/>
</dbReference>
<protein>
    <submittedName>
        <fullName evidence="2">Uncharacterized protein</fullName>
    </submittedName>
</protein>
<name>A0A443JVP3_9RHOB</name>
<gene>
    <name evidence="2" type="ORF">D2T30_01400</name>
</gene>
<sequence>MRFLVRLTICAIFCAMVVTQAALAGDAGNKVRVWGSEPLVEAVQGASPLARSALTPGIFVER</sequence>
<accession>A0A443JVP3</accession>
<reference evidence="2 3" key="1">
    <citation type="submission" date="2019-01" db="EMBL/GenBank/DDBJ databases">
        <title>Sinorhodobacter populi sp. nov. isolated from the symptomatic bark tissue of Populus euramericana canker.</title>
        <authorList>
            <person name="Xu G."/>
        </authorList>
    </citation>
    <scope>NUCLEOTIDE SEQUENCE [LARGE SCALE GENOMIC DNA]</scope>
    <source>
        <strain evidence="2 3">SK2B-1</strain>
    </source>
</reference>
<evidence type="ECO:0000313" key="3">
    <source>
        <dbReference type="Proteomes" id="UP000284476"/>
    </source>
</evidence>
<reference evidence="2 3" key="2">
    <citation type="submission" date="2019-01" db="EMBL/GenBank/DDBJ databases">
        <authorList>
            <person name="Li Y."/>
        </authorList>
    </citation>
    <scope>NUCLEOTIDE SEQUENCE [LARGE SCALE GENOMIC DNA]</scope>
    <source>
        <strain evidence="2 3">SK2B-1</strain>
    </source>
</reference>
<evidence type="ECO:0000256" key="1">
    <source>
        <dbReference type="SAM" id="SignalP"/>
    </source>
</evidence>
<keyword evidence="1" id="KW-0732">Signal</keyword>
<dbReference type="Proteomes" id="UP000284476">
    <property type="component" value="Unassembled WGS sequence"/>
</dbReference>
<proteinExistence type="predicted"/>
<organism evidence="2 3">
    <name type="scientific">Paenirhodobacter populi</name>
    <dbReference type="NCBI Taxonomy" id="2306993"/>
    <lineage>
        <taxon>Bacteria</taxon>
        <taxon>Pseudomonadati</taxon>
        <taxon>Pseudomonadota</taxon>
        <taxon>Alphaproteobacteria</taxon>
        <taxon>Rhodobacterales</taxon>
        <taxon>Rhodobacter group</taxon>
        <taxon>Paenirhodobacter</taxon>
    </lineage>
</organism>
<comment type="caution">
    <text evidence="2">The sequence shown here is derived from an EMBL/GenBank/DDBJ whole genome shotgun (WGS) entry which is preliminary data.</text>
</comment>
<dbReference type="RefSeq" id="WP_128207327.1">
    <property type="nucleotide sequence ID" value="NZ_JBHRSO010000057.1"/>
</dbReference>
<feature type="chain" id="PRO_5019567849" evidence="1">
    <location>
        <begin position="25"/>
        <end position="62"/>
    </location>
</feature>
<evidence type="ECO:0000313" key="2">
    <source>
        <dbReference type="EMBL" id="RWR24587.1"/>
    </source>
</evidence>
<dbReference type="AlphaFoldDB" id="A0A443JVP3"/>